<sequence length="251" mass="26413">MTTSNLQGKVAVVTGGALGLGRQVTAQLLEQRARVAILGRTAATLQRAADELGEHVLPVVADVADPQQVRDAFAKIVAAFGGVDILVNNAAVYKAFSLDEASDEELQTTFAVNVLGPTYCIREAIPLMRQRGGGDIVNVSSDSARAPFPLLTAYAASKGALETLSAGLRNELRADGIRVTVLRSGHMDGDNTSVLTWPEGRLQSFLKAIELSGHGRFVGAGMAPQTVARALVSAITLPREANIDCLEVRPA</sequence>
<dbReference type="RefSeq" id="WP_183090922.1">
    <property type="nucleotide sequence ID" value="NZ_JACJUD010000008.1"/>
</dbReference>
<keyword evidence="2" id="KW-0560">Oxidoreductase</keyword>
<gene>
    <name evidence="5" type="ORF">H3H51_20415</name>
</gene>
<evidence type="ECO:0000259" key="4">
    <source>
        <dbReference type="SMART" id="SM00822"/>
    </source>
</evidence>
<dbReference type="Gene3D" id="3.40.50.720">
    <property type="entry name" value="NAD(P)-binding Rossmann-like Domain"/>
    <property type="match status" value="1"/>
</dbReference>
<evidence type="ECO:0000256" key="3">
    <source>
        <dbReference type="RuleBase" id="RU000363"/>
    </source>
</evidence>
<feature type="domain" description="Ketoreductase" evidence="4">
    <location>
        <begin position="9"/>
        <end position="190"/>
    </location>
</feature>
<dbReference type="SUPFAM" id="SSF51735">
    <property type="entry name" value="NAD(P)-binding Rossmann-fold domains"/>
    <property type="match status" value="1"/>
</dbReference>
<evidence type="ECO:0000256" key="2">
    <source>
        <dbReference type="ARBA" id="ARBA00023002"/>
    </source>
</evidence>
<name>A0A7W4LQP8_9GAMM</name>
<dbReference type="EMBL" id="JACJUD010000008">
    <property type="protein sequence ID" value="MBB2497392.1"/>
    <property type="molecule type" value="Genomic_DNA"/>
</dbReference>
<protein>
    <submittedName>
        <fullName evidence="5">SDR family oxidoreductase</fullName>
    </submittedName>
</protein>
<reference evidence="5 6" key="1">
    <citation type="submission" date="2020-08" db="EMBL/GenBank/DDBJ databases">
        <authorList>
            <person name="Kim C.M."/>
        </authorList>
    </citation>
    <scope>NUCLEOTIDE SEQUENCE [LARGE SCALE GENOMIC DNA]</scope>
    <source>
        <strain evidence="5 6">UL070</strain>
    </source>
</reference>
<dbReference type="GO" id="GO:0016491">
    <property type="term" value="F:oxidoreductase activity"/>
    <property type="evidence" value="ECO:0007669"/>
    <property type="project" value="UniProtKB-KW"/>
</dbReference>
<accession>A0A7W4LQP8</accession>
<dbReference type="SMART" id="SM00822">
    <property type="entry name" value="PKS_KR"/>
    <property type="match status" value="1"/>
</dbReference>
<evidence type="ECO:0000256" key="1">
    <source>
        <dbReference type="ARBA" id="ARBA00006484"/>
    </source>
</evidence>
<evidence type="ECO:0000313" key="5">
    <source>
        <dbReference type="EMBL" id="MBB2497392.1"/>
    </source>
</evidence>
<dbReference type="InterPro" id="IPR020904">
    <property type="entry name" value="Sc_DH/Rdtase_CS"/>
</dbReference>
<dbReference type="InterPro" id="IPR002347">
    <property type="entry name" value="SDR_fam"/>
</dbReference>
<proteinExistence type="inferred from homology"/>
<dbReference type="PRINTS" id="PR00081">
    <property type="entry name" value="GDHRDH"/>
</dbReference>
<dbReference type="InterPro" id="IPR057326">
    <property type="entry name" value="KR_dom"/>
</dbReference>
<dbReference type="Proteomes" id="UP000542720">
    <property type="component" value="Unassembled WGS sequence"/>
</dbReference>
<evidence type="ECO:0000313" key="6">
    <source>
        <dbReference type="Proteomes" id="UP000542720"/>
    </source>
</evidence>
<organism evidence="5 6">
    <name type="scientific">Aquipseudomonas ullengensis</name>
    <dbReference type="NCBI Taxonomy" id="2759166"/>
    <lineage>
        <taxon>Bacteria</taxon>
        <taxon>Pseudomonadati</taxon>
        <taxon>Pseudomonadota</taxon>
        <taxon>Gammaproteobacteria</taxon>
        <taxon>Pseudomonadales</taxon>
        <taxon>Pseudomonadaceae</taxon>
        <taxon>Aquipseudomonas</taxon>
    </lineage>
</organism>
<dbReference type="PANTHER" id="PTHR43669:SF3">
    <property type="entry name" value="ALCOHOL DEHYDROGENASE, PUTATIVE (AFU_ORTHOLOGUE AFUA_3G03445)-RELATED"/>
    <property type="match status" value="1"/>
</dbReference>
<dbReference type="Pfam" id="PF00106">
    <property type="entry name" value="adh_short"/>
    <property type="match status" value="1"/>
</dbReference>
<dbReference type="PRINTS" id="PR00080">
    <property type="entry name" value="SDRFAMILY"/>
</dbReference>
<dbReference type="CDD" id="cd05233">
    <property type="entry name" value="SDR_c"/>
    <property type="match status" value="1"/>
</dbReference>
<comment type="similarity">
    <text evidence="1 3">Belongs to the short-chain dehydrogenases/reductases (SDR) family.</text>
</comment>
<dbReference type="AlphaFoldDB" id="A0A7W4LQP8"/>
<dbReference type="InterPro" id="IPR036291">
    <property type="entry name" value="NAD(P)-bd_dom_sf"/>
</dbReference>
<dbReference type="PROSITE" id="PS00061">
    <property type="entry name" value="ADH_SHORT"/>
    <property type="match status" value="1"/>
</dbReference>
<dbReference type="PANTHER" id="PTHR43669">
    <property type="entry name" value="5-KETO-D-GLUCONATE 5-REDUCTASE"/>
    <property type="match status" value="1"/>
</dbReference>
<keyword evidence="6" id="KW-1185">Reference proteome</keyword>
<comment type="caution">
    <text evidence="5">The sequence shown here is derived from an EMBL/GenBank/DDBJ whole genome shotgun (WGS) entry which is preliminary data.</text>
</comment>